<proteinExistence type="predicted"/>
<evidence type="ECO:0000313" key="1">
    <source>
        <dbReference type="EMBL" id="QJA49329.1"/>
    </source>
</evidence>
<dbReference type="AlphaFoldDB" id="A0A6H1ZPB9"/>
<name>A0A6H1ZPB9_9ZZZZ</name>
<gene>
    <name evidence="1" type="ORF">TM448A01300_0006</name>
</gene>
<sequence length="305" mass="33805">MKTFSVMKTNCGVDVQDTSTALGTIIGTWINNRYRDVINSYDWEQLYHSQSFATSAATSAYAFDENTERVIFVKDRTNESYLEVITEQDFLVNYYDDLDTSGQPEVCYLKSEPVASQPGSAEAIIVKSSTTDTATVFVRGITSTGGETYESLTLNGTTAVTASNSYTNILGISKSAATAGKITVYDNDGASIIAELSPETLASRYKILNIHPTPTAGATMELRTKRRVTPLSQDYDYPIIEDVEDILELGAQADAWKYKRQFAKATALETQYQIAKMDRIHHEVAQPNIIHQFQPQVLDRDLGIL</sequence>
<accession>A0A6H1ZPB9</accession>
<protein>
    <submittedName>
        <fullName evidence="1">Uncharacterized protein</fullName>
    </submittedName>
</protein>
<dbReference type="EMBL" id="MT144131">
    <property type="protein sequence ID" value="QJA49329.1"/>
    <property type="molecule type" value="Genomic_DNA"/>
</dbReference>
<reference evidence="1" key="1">
    <citation type="submission" date="2020-03" db="EMBL/GenBank/DDBJ databases">
        <title>The deep terrestrial virosphere.</title>
        <authorList>
            <person name="Holmfeldt K."/>
            <person name="Nilsson E."/>
            <person name="Simone D."/>
            <person name="Lopez-Fernandez M."/>
            <person name="Wu X."/>
            <person name="de Brujin I."/>
            <person name="Lundin D."/>
            <person name="Andersson A."/>
            <person name="Bertilsson S."/>
            <person name="Dopson M."/>
        </authorList>
    </citation>
    <scope>NUCLEOTIDE SEQUENCE</scope>
    <source>
        <strain evidence="1">TM448A01300</strain>
    </source>
</reference>
<organism evidence="1">
    <name type="scientific">viral metagenome</name>
    <dbReference type="NCBI Taxonomy" id="1070528"/>
    <lineage>
        <taxon>unclassified sequences</taxon>
        <taxon>metagenomes</taxon>
        <taxon>organismal metagenomes</taxon>
    </lineage>
</organism>